<reference evidence="5 6" key="1">
    <citation type="submission" date="2018-08" db="EMBL/GenBank/DDBJ databases">
        <title>Genomic Encyclopedia of Archaeal and Bacterial Type Strains, Phase II (KMG-II): from individual species to whole genera.</title>
        <authorList>
            <person name="Goeker M."/>
        </authorList>
    </citation>
    <scope>NUCLEOTIDE SEQUENCE [LARGE SCALE GENOMIC DNA]</scope>
    <source>
        <strain evidence="5 6">DSM 2261</strain>
    </source>
</reference>
<dbReference type="InterPro" id="IPR023296">
    <property type="entry name" value="Glyco_hydro_beta-prop_sf"/>
</dbReference>
<dbReference type="InterPro" id="IPR051795">
    <property type="entry name" value="Glycosyl_Hydrlase_43"/>
</dbReference>
<dbReference type="PROSITE" id="PS51257">
    <property type="entry name" value="PROKAR_LIPOPROTEIN"/>
    <property type="match status" value="1"/>
</dbReference>
<evidence type="ECO:0000256" key="1">
    <source>
        <dbReference type="ARBA" id="ARBA00009865"/>
    </source>
</evidence>
<dbReference type="Pfam" id="PF04616">
    <property type="entry name" value="Glyco_hydro_43"/>
    <property type="match status" value="1"/>
</dbReference>
<comment type="caution">
    <text evidence="5">The sequence shown here is derived from an EMBL/GenBank/DDBJ whole genome shotgun (WGS) entry which is preliminary data.</text>
</comment>
<name>A0ABX9JU12_9BACT</name>
<evidence type="ECO:0000313" key="5">
    <source>
        <dbReference type="EMBL" id="REG27116.1"/>
    </source>
</evidence>
<evidence type="ECO:0000256" key="3">
    <source>
        <dbReference type="ARBA" id="ARBA00023295"/>
    </source>
</evidence>
<comment type="similarity">
    <text evidence="1 4">Belongs to the glycosyl hydrolase 43 family.</text>
</comment>
<dbReference type="Gene3D" id="2.115.10.20">
    <property type="entry name" value="Glycosyl hydrolase domain, family 43"/>
    <property type="match status" value="1"/>
</dbReference>
<dbReference type="SUPFAM" id="SSF75005">
    <property type="entry name" value="Arabinanase/levansucrase/invertase"/>
    <property type="match status" value="1"/>
</dbReference>
<dbReference type="PANTHER" id="PTHR42812:SF5">
    <property type="entry name" value="ENDO-ARABINASE"/>
    <property type="match status" value="1"/>
</dbReference>
<keyword evidence="3 4" id="KW-0326">Glycosidase</keyword>
<evidence type="ECO:0000313" key="6">
    <source>
        <dbReference type="Proteomes" id="UP000256345"/>
    </source>
</evidence>
<dbReference type="PANTHER" id="PTHR42812">
    <property type="entry name" value="BETA-XYLOSIDASE"/>
    <property type="match status" value="1"/>
</dbReference>
<accession>A0ABX9JU12</accession>
<organism evidence="5 6">
    <name type="scientific">Archangium gephyra</name>
    <dbReference type="NCBI Taxonomy" id="48"/>
    <lineage>
        <taxon>Bacteria</taxon>
        <taxon>Pseudomonadati</taxon>
        <taxon>Myxococcota</taxon>
        <taxon>Myxococcia</taxon>
        <taxon>Myxococcales</taxon>
        <taxon>Cystobacterineae</taxon>
        <taxon>Archangiaceae</taxon>
        <taxon>Archangium</taxon>
    </lineage>
</organism>
<dbReference type="GO" id="GO:0016787">
    <property type="term" value="F:hydrolase activity"/>
    <property type="evidence" value="ECO:0007669"/>
    <property type="project" value="UniProtKB-KW"/>
</dbReference>
<gene>
    <name evidence="5" type="ORF">ATI61_110123</name>
</gene>
<keyword evidence="2 4" id="KW-0378">Hydrolase</keyword>
<dbReference type="Proteomes" id="UP000256345">
    <property type="component" value="Unassembled WGS sequence"/>
</dbReference>
<protein>
    <submittedName>
        <fullName evidence="5">Glycosyl hydrolase family 43</fullName>
    </submittedName>
</protein>
<dbReference type="EMBL" id="QUMU01000010">
    <property type="protein sequence ID" value="REG27116.1"/>
    <property type="molecule type" value="Genomic_DNA"/>
</dbReference>
<dbReference type="CDD" id="cd08999">
    <property type="entry name" value="GH43_ABN-like"/>
    <property type="match status" value="1"/>
</dbReference>
<evidence type="ECO:0000256" key="4">
    <source>
        <dbReference type="RuleBase" id="RU361187"/>
    </source>
</evidence>
<proteinExistence type="inferred from homology"/>
<keyword evidence="6" id="KW-1185">Reference proteome</keyword>
<evidence type="ECO:0000256" key="2">
    <source>
        <dbReference type="ARBA" id="ARBA00022801"/>
    </source>
</evidence>
<sequence>MADMGRVSFFGFLAAALSLGGGCVTSGDKPPQASVSYPPVLRADFPDPFILVHEGQYLAYATNTGGVNVQMASSTELASWRLLKDERDPSRLHDAMPVLPSWVKPGFTWAPEVLRTPDGFVLYFTARHAASGLQCVGAATSREPRGPFTSEAPGPLVCQDALGGTIDASPFRASDGQLYLYFKNDGNNPAFNKPTEIFAQRLSPDGLSLVGEPVSLVRNDKPWEAHVVEAPTMIERGGSYVLFFSANHYGWESTQRVSNYGIGYATCEGPLGPCTDAPDNPFLASTFQPCLSGPGHQTVFQAEGRDFFAFHSWSATSTCSPAKLGRFMSVVQLTWQDGAPQLSPLEPR</sequence>
<dbReference type="InterPro" id="IPR006710">
    <property type="entry name" value="Glyco_hydro_43"/>
</dbReference>